<reference evidence="3 4" key="1">
    <citation type="submission" date="2019-03" db="EMBL/GenBank/DDBJ databases">
        <title>Genomic Encyclopedia of Type Strains, Phase IV (KMG-IV): sequencing the most valuable type-strain genomes for metagenomic binning, comparative biology and taxonomic classification.</title>
        <authorList>
            <person name="Goeker M."/>
        </authorList>
    </citation>
    <scope>NUCLEOTIDE SEQUENCE [LARGE SCALE GENOMIC DNA]</scope>
    <source>
        <strain evidence="3 4">DSM 2286</strain>
    </source>
</reference>
<evidence type="ECO:0000256" key="1">
    <source>
        <dbReference type="SAM" id="Coils"/>
    </source>
</evidence>
<evidence type="ECO:0000256" key="2">
    <source>
        <dbReference type="SAM" id="MobiDB-lite"/>
    </source>
</evidence>
<feature type="coiled-coil region" evidence="1">
    <location>
        <begin position="41"/>
        <end position="89"/>
    </location>
</feature>
<dbReference type="Proteomes" id="UP000295169">
    <property type="component" value="Unassembled WGS sequence"/>
</dbReference>
<proteinExistence type="predicted"/>
<accession>A0A4R1PBC9</accession>
<dbReference type="RefSeq" id="WP_131299447.1">
    <property type="nucleotide sequence ID" value="NZ_JBHLST010000030.1"/>
</dbReference>
<name>A0A4R1PBC9_9GAMM</name>
<feature type="region of interest" description="Disordered" evidence="2">
    <location>
        <begin position="117"/>
        <end position="145"/>
    </location>
</feature>
<evidence type="ECO:0000313" key="4">
    <source>
        <dbReference type="Proteomes" id="UP000295169"/>
    </source>
</evidence>
<gene>
    <name evidence="3" type="ORF">EV691_13531</name>
</gene>
<evidence type="ECO:0000313" key="3">
    <source>
        <dbReference type="EMBL" id="TCL22082.1"/>
    </source>
</evidence>
<evidence type="ECO:0008006" key="5">
    <source>
        <dbReference type="Google" id="ProtNLM"/>
    </source>
</evidence>
<keyword evidence="1" id="KW-0175">Coiled coil</keyword>
<comment type="caution">
    <text evidence="3">The sequence shown here is derived from an EMBL/GenBank/DDBJ whole genome shotgun (WGS) entry which is preliminary data.</text>
</comment>
<dbReference type="EMBL" id="SMMU01000035">
    <property type="protein sequence ID" value="TCL22082.1"/>
    <property type="molecule type" value="Genomic_DNA"/>
</dbReference>
<protein>
    <recommendedName>
        <fullName evidence="5">Ead/Ea22-like family protein</fullName>
    </recommendedName>
</protein>
<organism evidence="3 4">
    <name type="scientific">Azotobacter chroococcum</name>
    <dbReference type="NCBI Taxonomy" id="353"/>
    <lineage>
        <taxon>Bacteria</taxon>
        <taxon>Pseudomonadati</taxon>
        <taxon>Pseudomonadota</taxon>
        <taxon>Gammaproteobacteria</taxon>
        <taxon>Pseudomonadales</taxon>
        <taxon>Pseudomonadaceae</taxon>
        <taxon>Azotobacter</taxon>
    </lineage>
</organism>
<sequence>MADIENLKRLVSACSIERCADEEERDRNLNEFYCAVEPEDVAALIAENDALEKNADCLDRLVVANKALADSFQAERDRLKAELERVRADARRYRFVRELAWYVDQAAYVYDIGNSRSPWPSERAPVDADDAEAAIDAAMGKGGAE</sequence>
<dbReference type="AlphaFoldDB" id="A0A4R1PBC9"/>